<dbReference type="InterPro" id="IPR029058">
    <property type="entry name" value="AB_hydrolase_fold"/>
</dbReference>
<evidence type="ECO:0000313" key="5">
    <source>
        <dbReference type="Proteomes" id="UP000297792"/>
    </source>
</evidence>
<reference evidence="4 5" key="1">
    <citation type="submission" date="2018-12" db="EMBL/GenBank/DDBJ databases">
        <title>Draft genome sequences of Mycolicibacterium peregrinum isolated from a pig with lymphadenitis and from soil on the same Japanese pig farm.</title>
        <authorList>
            <person name="Komatsu T."/>
            <person name="Ohya K."/>
            <person name="Sawai K."/>
            <person name="Odoi J.O."/>
            <person name="Otsu K."/>
            <person name="Ota A."/>
            <person name="Ito T."/>
            <person name="Kawai M."/>
            <person name="Maruyama F."/>
        </authorList>
    </citation>
    <scope>NUCLEOTIDE SEQUENCE [LARGE SCALE GENOMIC DNA]</scope>
    <source>
        <strain evidence="4 5">138</strain>
    </source>
</reference>
<protein>
    <submittedName>
        <fullName evidence="4">PE-PPE domain-containing protein</fullName>
    </submittedName>
</protein>
<feature type="region of interest" description="Disordered" evidence="1">
    <location>
        <begin position="385"/>
        <end position="519"/>
    </location>
</feature>
<comment type="caution">
    <text evidence="4">The sequence shown here is derived from an EMBL/GenBank/DDBJ whole genome shotgun (WGS) entry which is preliminary data.</text>
</comment>
<feature type="compositionally biased region" description="Basic and acidic residues" evidence="1">
    <location>
        <begin position="482"/>
        <end position="493"/>
    </location>
</feature>
<dbReference type="EMBL" id="RWKA01000006">
    <property type="protein sequence ID" value="TGB42715.1"/>
    <property type="molecule type" value="Genomic_DNA"/>
</dbReference>
<keyword evidence="2" id="KW-0472">Membrane</keyword>
<keyword evidence="2" id="KW-0812">Transmembrane</keyword>
<dbReference type="RefSeq" id="WP_135361901.1">
    <property type="nucleotide sequence ID" value="NZ_JBLVUM010000002.1"/>
</dbReference>
<feature type="transmembrane region" description="Helical" evidence="2">
    <location>
        <begin position="12"/>
        <end position="45"/>
    </location>
</feature>
<dbReference type="AlphaFoldDB" id="A0A4Z0HJD3"/>
<evidence type="ECO:0000256" key="2">
    <source>
        <dbReference type="SAM" id="Phobius"/>
    </source>
</evidence>
<proteinExistence type="predicted"/>
<evidence type="ECO:0000313" key="4">
    <source>
        <dbReference type="EMBL" id="TGB42715.1"/>
    </source>
</evidence>
<name>A0A4Z0HJD3_MYCPR</name>
<sequence>MRFSPRSAARSLLVGAVAVSGSVVIGLTPVGTAAVGLVVAVTPLIVPGTGTPNPQDSNNYMANAVAYYVQPSGSCGAEDCAAPVAIPYIAQFWPIPLPGWGGLDGAKWNVSVASGVTRLTSELVGANNPSAAHPVTVFGYSQGATVAGIVKGNLADLTDEQKQNLSFVLIGNPNRPDGGLFERLAILGTVPILDATFGQPTPTDTGIETYDIALQYDGVADAPSWVLNPLALANALAGFEYVHGSYLDPRGDDPATATPYGYTPEQVQAAIENAKANCSAETHCQKVDGSDTYYVTLPAKTLPIMQPLLDLGAATGTSAVVIPLVDLISPMAQTLIETGYTRTDYSNPTPFQLLPRFNPVKLATDLVNDIPEGIRAALNPGLDPLPGWTDPTQSGVTVRVPDTADKTVADTTKLSTTSDDNPLRRLSTVTAPEAAANAADADATAPKQRPSLPKALATKGHPARDMAKSLRSSVRKALGQDSAKDKATDRPEAKGTSAKDTNAKDTSTKGVGSKKKSAA</sequence>
<dbReference type="Pfam" id="PF08237">
    <property type="entry name" value="PE-PPE"/>
    <property type="match status" value="1"/>
</dbReference>
<feature type="compositionally biased region" description="Low complexity" evidence="1">
    <location>
        <begin position="430"/>
        <end position="446"/>
    </location>
</feature>
<dbReference type="InterPro" id="IPR013228">
    <property type="entry name" value="PE-PPE_C"/>
</dbReference>
<organism evidence="4 5">
    <name type="scientific">Mycolicibacterium peregrinum</name>
    <name type="common">Mycobacterium peregrinum</name>
    <dbReference type="NCBI Taxonomy" id="43304"/>
    <lineage>
        <taxon>Bacteria</taxon>
        <taxon>Bacillati</taxon>
        <taxon>Actinomycetota</taxon>
        <taxon>Actinomycetes</taxon>
        <taxon>Mycobacteriales</taxon>
        <taxon>Mycobacteriaceae</taxon>
        <taxon>Mycolicibacterium</taxon>
    </lineage>
</organism>
<keyword evidence="2" id="KW-1133">Transmembrane helix</keyword>
<dbReference type="Proteomes" id="UP000297792">
    <property type="component" value="Unassembled WGS sequence"/>
</dbReference>
<evidence type="ECO:0000256" key="1">
    <source>
        <dbReference type="SAM" id="MobiDB-lite"/>
    </source>
</evidence>
<feature type="domain" description="PE-PPE" evidence="3">
    <location>
        <begin position="86"/>
        <end position="340"/>
    </location>
</feature>
<dbReference type="Gene3D" id="3.40.50.1820">
    <property type="entry name" value="alpha/beta hydrolase"/>
    <property type="match status" value="1"/>
</dbReference>
<gene>
    <name evidence="4" type="ORF">EJD98_12765</name>
</gene>
<evidence type="ECO:0000259" key="3">
    <source>
        <dbReference type="Pfam" id="PF08237"/>
    </source>
</evidence>
<keyword evidence="5" id="KW-1185">Reference proteome</keyword>
<accession>A0A4Z0HJD3</accession>
<dbReference type="SUPFAM" id="SSF53474">
    <property type="entry name" value="alpha/beta-Hydrolases"/>
    <property type="match status" value="1"/>
</dbReference>